<dbReference type="OrthoDB" id="1445766at2"/>
<feature type="domain" description="Rhodanese" evidence="1">
    <location>
        <begin position="28"/>
        <end position="118"/>
    </location>
</feature>
<organism evidence="2 3">
    <name type="scientific">Chromobacterium alticapitis</name>
    <dbReference type="NCBI Taxonomy" id="2073169"/>
    <lineage>
        <taxon>Bacteria</taxon>
        <taxon>Pseudomonadati</taxon>
        <taxon>Pseudomonadota</taxon>
        <taxon>Betaproteobacteria</taxon>
        <taxon>Neisseriales</taxon>
        <taxon>Chromobacteriaceae</taxon>
        <taxon>Chromobacterium</taxon>
    </lineage>
</organism>
<dbReference type="InterPro" id="IPR001763">
    <property type="entry name" value="Rhodanese-like_dom"/>
</dbReference>
<dbReference type="PROSITE" id="PS50206">
    <property type="entry name" value="RHODANESE_3"/>
    <property type="match status" value="1"/>
</dbReference>
<dbReference type="InterPro" id="IPR036873">
    <property type="entry name" value="Rhodanese-like_dom_sf"/>
</dbReference>
<dbReference type="PANTHER" id="PTHR43031:SF1">
    <property type="entry name" value="PYRIDINE NUCLEOTIDE-DISULPHIDE OXIDOREDUCTASE"/>
    <property type="match status" value="1"/>
</dbReference>
<dbReference type="Proteomes" id="UP000237082">
    <property type="component" value="Unassembled WGS sequence"/>
</dbReference>
<comment type="caution">
    <text evidence="2">The sequence shown here is derived from an EMBL/GenBank/DDBJ whole genome shotgun (WGS) entry which is preliminary data.</text>
</comment>
<dbReference type="AlphaFoldDB" id="A0A2S5DD86"/>
<dbReference type="Pfam" id="PF00581">
    <property type="entry name" value="Rhodanese"/>
    <property type="match status" value="1"/>
</dbReference>
<dbReference type="RefSeq" id="WP_103903548.1">
    <property type="nucleotide sequence ID" value="NZ_PQWB01000073.1"/>
</dbReference>
<dbReference type="Gene3D" id="3.40.250.10">
    <property type="entry name" value="Rhodanese-like domain"/>
    <property type="match status" value="1"/>
</dbReference>
<evidence type="ECO:0000313" key="2">
    <source>
        <dbReference type="EMBL" id="POZ61060.1"/>
    </source>
</evidence>
<dbReference type="PANTHER" id="PTHR43031">
    <property type="entry name" value="FAD-DEPENDENT OXIDOREDUCTASE"/>
    <property type="match status" value="1"/>
</dbReference>
<dbReference type="SMART" id="SM00450">
    <property type="entry name" value="RHOD"/>
    <property type="match status" value="1"/>
</dbReference>
<protein>
    <submittedName>
        <fullName evidence="2">Rhodanese</fullName>
    </submittedName>
</protein>
<gene>
    <name evidence="2" type="ORF">C2I19_15320</name>
</gene>
<dbReference type="SUPFAM" id="SSF52821">
    <property type="entry name" value="Rhodanese/Cell cycle control phosphatase"/>
    <property type="match status" value="1"/>
</dbReference>
<name>A0A2S5DD86_9NEIS</name>
<evidence type="ECO:0000313" key="3">
    <source>
        <dbReference type="Proteomes" id="UP000237082"/>
    </source>
</evidence>
<dbReference type="EMBL" id="PQWB01000073">
    <property type="protein sequence ID" value="POZ61060.1"/>
    <property type="molecule type" value="Genomic_DNA"/>
</dbReference>
<dbReference type="CDD" id="cd01521">
    <property type="entry name" value="RHOD_PspE2"/>
    <property type="match status" value="1"/>
</dbReference>
<accession>A0A2S5DD86</accession>
<dbReference type="InterPro" id="IPR050229">
    <property type="entry name" value="GlpE_sulfurtransferase"/>
</dbReference>
<sequence length="130" mass="14127">MISQEAFYAAKLAYEVDAADVAHAFAEGDRSFVLVDARSAEAYAYESIPGAINLPHRMMTEQSTTHLSRDATYVTFCDGIGCNGSTKGALQLTRLGFKVKELQGGLDWWKRDGYATTRDAGCGKEVCDAC</sequence>
<evidence type="ECO:0000259" key="1">
    <source>
        <dbReference type="PROSITE" id="PS50206"/>
    </source>
</evidence>
<keyword evidence="3" id="KW-1185">Reference proteome</keyword>
<proteinExistence type="predicted"/>
<reference evidence="3" key="1">
    <citation type="submission" date="2018-02" db="EMBL/GenBank/DDBJ databases">
        <authorList>
            <person name="O'Hara-Hanley K."/>
            <person name="Soby S."/>
        </authorList>
    </citation>
    <scope>NUCLEOTIDE SEQUENCE [LARGE SCALE GENOMIC DNA]</scope>
    <source>
        <strain evidence="3">MWU14-2602</strain>
    </source>
</reference>